<accession>A0A9X2RZZ0</accession>
<proteinExistence type="predicted"/>
<dbReference type="RefSeq" id="WP_257559963.1">
    <property type="nucleotide sequence ID" value="NZ_JANKBY010000004.1"/>
</dbReference>
<evidence type="ECO:0000313" key="2">
    <source>
        <dbReference type="Proteomes" id="UP001140817"/>
    </source>
</evidence>
<evidence type="ECO:0000313" key="1">
    <source>
        <dbReference type="EMBL" id="MCR1821309.1"/>
    </source>
</evidence>
<name>A0A9X2RZZ0_9FIRM</name>
<organism evidence="1 2">
    <name type="scientific">Terrisporobacter muris</name>
    <dbReference type="NCBI Taxonomy" id="2963284"/>
    <lineage>
        <taxon>Bacteria</taxon>
        <taxon>Bacillati</taxon>
        <taxon>Bacillota</taxon>
        <taxon>Clostridia</taxon>
        <taxon>Peptostreptococcales</taxon>
        <taxon>Peptostreptococcaceae</taxon>
        <taxon>Terrisporobacter</taxon>
    </lineage>
</organism>
<reference evidence="1" key="1">
    <citation type="submission" date="2022-07" db="EMBL/GenBank/DDBJ databases">
        <title>Enhanced cultured diversity of the mouse gut microbiota enables custom-made synthetic communities.</title>
        <authorList>
            <person name="Afrizal A."/>
        </authorList>
    </citation>
    <scope>NUCLEOTIDE SEQUENCE</scope>
    <source>
        <strain evidence="1">DSM 29186</strain>
    </source>
</reference>
<gene>
    <name evidence="1" type="ORF">NSA58_00785</name>
</gene>
<keyword evidence="2" id="KW-1185">Reference proteome</keyword>
<dbReference type="Proteomes" id="UP001140817">
    <property type="component" value="Unassembled WGS sequence"/>
</dbReference>
<dbReference type="AlphaFoldDB" id="A0A9X2RZZ0"/>
<protein>
    <submittedName>
        <fullName evidence="1">Uncharacterized protein</fullName>
    </submittedName>
</protein>
<sequence>MMREVHESVIEILNKSRLEHGKIDKYYEDIKKDVENLSLMEIYTFNIRDILKPCEAFEGNYDDICGDIVSSILEYQAMENSIMKLVNEGIIYPVGIISNGEYNWKIKIKIHMQIGYYETKEYIDLQVIPYREFKLLRK</sequence>
<comment type="caution">
    <text evidence="1">The sequence shown here is derived from an EMBL/GenBank/DDBJ whole genome shotgun (WGS) entry which is preliminary data.</text>
</comment>
<dbReference type="EMBL" id="JANKBY010000004">
    <property type="protein sequence ID" value="MCR1821309.1"/>
    <property type="molecule type" value="Genomic_DNA"/>
</dbReference>